<reference evidence="2 3" key="1">
    <citation type="journal article" date="2009" name="Stand. Genomic Sci.">
        <title>Complete genome sequence of Beutenbergia cavernae type strain (HKI 0122).</title>
        <authorList>
            <person name="Land M."/>
            <person name="Pukall R."/>
            <person name="Abt B."/>
            <person name="Goker M."/>
            <person name="Rohde M."/>
            <person name="Glavina Del Rio T."/>
            <person name="Tice H."/>
            <person name="Copeland A."/>
            <person name="Cheng J.F."/>
            <person name="Lucas S."/>
            <person name="Chen F."/>
            <person name="Nolan M."/>
            <person name="Bruce D."/>
            <person name="Goodwin L."/>
            <person name="Pitluck S."/>
            <person name="Ivanova N."/>
            <person name="Mavromatis K."/>
            <person name="Ovchinnikova G."/>
            <person name="Pati A."/>
            <person name="Chen A."/>
            <person name="Palaniappan K."/>
            <person name="Hauser L."/>
            <person name="Chang Y.J."/>
            <person name="Jefferies C.C."/>
            <person name="Saunders E."/>
            <person name="Brettin T."/>
            <person name="Detter J.C."/>
            <person name="Han C."/>
            <person name="Chain P."/>
            <person name="Bristow J."/>
            <person name="Eisen J.A."/>
            <person name="Markowitz V."/>
            <person name="Hugenholtz P."/>
            <person name="Kyrpides N.C."/>
            <person name="Klenk H.P."/>
            <person name="Lapidus A."/>
        </authorList>
    </citation>
    <scope>NUCLEOTIDE SEQUENCE [LARGE SCALE GENOMIC DNA]</scope>
    <source>
        <strain evidence="3">ATCC BAA-8 / DSM 12333 / NBRC 16432</strain>
    </source>
</reference>
<feature type="transmembrane region" description="Helical" evidence="1">
    <location>
        <begin position="174"/>
        <end position="194"/>
    </location>
</feature>
<evidence type="ECO:0000313" key="2">
    <source>
        <dbReference type="EMBL" id="ACQ82078.1"/>
    </source>
</evidence>
<dbReference type="KEGG" id="bcv:Bcav_3836"/>
<sequence length="221" mass="23514">MVDVQQQVRELAGRTKQSLLEARQRAIDEVEITSPGDVLGVAVLAEVLEEFDTTVDEFYTWLDDKIDYLGMPDELQLTASSWIENVAGTMTGLAQNVETGDLLVDDNWTGEAADRYKQRVPDQVDALAAIRGEYALPLASALNGVKDGVIAFVAGLVVALLALGIALLTATTLVGALGALLVAAGAVYFAVVMLQGGLESADATLRGILTSLLQRWPAFAH</sequence>
<keyword evidence="1" id="KW-0472">Membrane</keyword>
<dbReference type="STRING" id="471853.Bcav_3836"/>
<feature type="transmembrane region" description="Helical" evidence="1">
    <location>
        <begin position="149"/>
        <end position="168"/>
    </location>
</feature>
<keyword evidence="1" id="KW-1133">Transmembrane helix</keyword>
<protein>
    <submittedName>
        <fullName evidence="2">Uncharacterized protein</fullName>
    </submittedName>
</protein>
<organism evidence="2 3">
    <name type="scientific">Beutenbergia cavernae (strain ATCC BAA-8 / DSM 12333 / CCUG 43141 / JCM 11478 / NBRC 16432 / NCIMB 13614 / HKI 0122)</name>
    <dbReference type="NCBI Taxonomy" id="471853"/>
    <lineage>
        <taxon>Bacteria</taxon>
        <taxon>Bacillati</taxon>
        <taxon>Actinomycetota</taxon>
        <taxon>Actinomycetes</taxon>
        <taxon>Micrococcales</taxon>
        <taxon>Beutenbergiaceae</taxon>
        <taxon>Beutenbergia</taxon>
    </lineage>
</organism>
<keyword evidence="1" id="KW-0812">Transmembrane</keyword>
<keyword evidence="3" id="KW-1185">Reference proteome</keyword>
<dbReference type="OrthoDB" id="3384760at2"/>
<evidence type="ECO:0000313" key="3">
    <source>
        <dbReference type="Proteomes" id="UP000007962"/>
    </source>
</evidence>
<dbReference type="Proteomes" id="UP000007962">
    <property type="component" value="Chromosome"/>
</dbReference>
<evidence type="ECO:0000256" key="1">
    <source>
        <dbReference type="SAM" id="Phobius"/>
    </source>
</evidence>
<dbReference type="EMBL" id="CP001618">
    <property type="protein sequence ID" value="ACQ82078.1"/>
    <property type="molecule type" value="Genomic_DNA"/>
</dbReference>
<dbReference type="HOGENOM" id="CLU_1259402_0_0_11"/>
<proteinExistence type="predicted"/>
<name>C5C4F4_BEUC1</name>
<dbReference type="RefSeq" id="WP_015884315.1">
    <property type="nucleotide sequence ID" value="NC_012669.1"/>
</dbReference>
<accession>C5C4F4</accession>
<gene>
    <name evidence="2" type="ordered locus">Bcav_3836</name>
</gene>
<dbReference type="AlphaFoldDB" id="C5C4F4"/>